<dbReference type="InterPro" id="IPR055170">
    <property type="entry name" value="GFO_IDH_MocA-like_dom"/>
</dbReference>
<dbReference type="PANTHER" id="PTHR22604">
    <property type="entry name" value="OXIDOREDUCTASES"/>
    <property type="match status" value="1"/>
</dbReference>
<dbReference type="EC" id="1.1.1.179" evidence="3"/>
<dbReference type="GO" id="GO:0000166">
    <property type="term" value="F:nucleotide binding"/>
    <property type="evidence" value="ECO:0007669"/>
    <property type="project" value="InterPro"/>
</dbReference>
<dbReference type="InterPro" id="IPR036291">
    <property type="entry name" value="NAD(P)-bd_dom_sf"/>
</dbReference>
<reference evidence="9" key="2">
    <citation type="submission" date="2015-01" db="EMBL/GenBank/DDBJ databases">
        <title>Evolutionary Origins and Diversification of the Mycorrhizal Mutualists.</title>
        <authorList>
            <consortium name="DOE Joint Genome Institute"/>
            <consortium name="Mycorrhizal Genomics Consortium"/>
            <person name="Kohler A."/>
            <person name="Kuo A."/>
            <person name="Nagy L.G."/>
            <person name="Floudas D."/>
            <person name="Copeland A."/>
            <person name="Barry K.W."/>
            <person name="Cichocki N."/>
            <person name="Veneault-Fourrey C."/>
            <person name="LaButti K."/>
            <person name="Lindquist E.A."/>
            <person name="Lipzen A."/>
            <person name="Lundell T."/>
            <person name="Morin E."/>
            <person name="Murat C."/>
            <person name="Riley R."/>
            <person name="Ohm R."/>
            <person name="Sun H."/>
            <person name="Tunlid A."/>
            <person name="Henrissat B."/>
            <person name="Grigoriev I.V."/>
            <person name="Hibbett D.S."/>
            <person name="Martin F."/>
        </authorList>
    </citation>
    <scope>NUCLEOTIDE SEQUENCE [LARGE SCALE GENOMIC DNA]</scope>
    <source>
        <strain evidence="9">Zn</strain>
    </source>
</reference>
<keyword evidence="2" id="KW-0560">Oxidoreductase</keyword>
<name>A0A0C3HJ47_OIDMZ</name>
<evidence type="ECO:0000256" key="5">
    <source>
        <dbReference type="ARBA" id="ARBA00049233"/>
    </source>
</evidence>
<evidence type="ECO:0000256" key="3">
    <source>
        <dbReference type="ARBA" id="ARBA00038984"/>
    </source>
</evidence>
<evidence type="ECO:0000259" key="7">
    <source>
        <dbReference type="Pfam" id="PF22725"/>
    </source>
</evidence>
<protein>
    <recommendedName>
        <fullName evidence="3">D-xylose 1-dehydrogenase (NADP(+), D-xylono-1,5-lactone-forming)</fullName>
        <ecNumber evidence="3">1.1.1.179</ecNumber>
    </recommendedName>
    <alternativeName>
        <fullName evidence="4">D-xylose-NADP dehydrogenase</fullName>
    </alternativeName>
</protein>
<evidence type="ECO:0000256" key="1">
    <source>
        <dbReference type="ARBA" id="ARBA00010928"/>
    </source>
</evidence>
<feature type="domain" description="Gfo/Idh/MocA-like oxidoreductase N-terminal" evidence="6">
    <location>
        <begin position="9"/>
        <end position="136"/>
    </location>
</feature>
<evidence type="ECO:0000313" key="9">
    <source>
        <dbReference type="Proteomes" id="UP000054321"/>
    </source>
</evidence>
<dbReference type="GO" id="GO:0047837">
    <property type="term" value="F:D-xylose 1-dehydrogenase (NADP+) activity"/>
    <property type="evidence" value="ECO:0007669"/>
    <property type="project" value="UniProtKB-EC"/>
</dbReference>
<dbReference type="STRING" id="913774.A0A0C3HJ47"/>
<dbReference type="Gene3D" id="3.30.360.10">
    <property type="entry name" value="Dihydrodipicolinate Reductase, domain 2"/>
    <property type="match status" value="1"/>
</dbReference>
<comment type="similarity">
    <text evidence="1">Belongs to the Gfo/Idh/MocA family.</text>
</comment>
<dbReference type="InterPro" id="IPR000683">
    <property type="entry name" value="Gfo/Idh/MocA-like_OxRdtase_N"/>
</dbReference>
<evidence type="ECO:0000313" key="8">
    <source>
        <dbReference type="EMBL" id="KIN03085.1"/>
    </source>
</evidence>
<accession>A0A0C3HJ47</accession>
<dbReference type="AlphaFoldDB" id="A0A0C3HJ47"/>
<comment type="catalytic activity">
    <reaction evidence="5">
        <text>D-xylose + NADP(+) = D-xylono-1,5-lactone + NADPH + H(+)</text>
        <dbReference type="Rhea" id="RHEA:22000"/>
        <dbReference type="ChEBI" id="CHEBI:15378"/>
        <dbReference type="ChEBI" id="CHEBI:15867"/>
        <dbReference type="ChEBI" id="CHEBI:53455"/>
        <dbReference type="ChEBI" id="CHEBI:57783"/>
        <dbReference type="ChEBI" id="CHEBI:58349"/>
        <dbReference type="EC" id="1.1.1.179"/>
    </reaction>
</comment>
<dbReference type="InParanoid" id="A0A0C3HJ47"/>
<dbReference type="PANTHER" id="PTHR22604:SF105">
    <property type="entry name" value="TRANS-1,2-DIHYDROBENZENE-1,2-DIOL DEHYDROGENASE"/>
    <property type="match status" value="1"/>
</dbReference>
<gene>
    <name evidence="8" type="ORF">OIDMADRAFT_102874</name>
</gene>
<feature type="domain" description="GFO/IDH/MocA-like oxidoreductase" evidence="7">
    <location>
        <begin position="147"/>
        <end position="275"/>
    </location>
</feature>
<sequence length="369" mass="41061">MQSHDLPVLRWGIIATGQISSWFVRDLSLSRQDAKAIHIIQAIGSSTEQKGLKFVETYIPHVSPPPKVYASYEEVYADPHVDIIYIGTPNALHKQNCLDAIKHGKHVLCEKAFAVTSQEAKEIFDSARDKGVFVMEAMWTRFFPLVQTLQRLVHEEKVIGDVHRVFCDLGLDMNLATLKPESRLRSRALGAGTLLDICIYSLTWGLLMLEPRLGDDAEKPRVIAAQTLSEDDEIDIATSVLLHYPSTGKQGILTSTCMAKTPHTFCRIEGTKGYVTVDGVSASAPSAFTYYLKTPEEQSVAGSPMLIKRYEAEHEGFGLFWEADAVAIDIAACKTENGIMPWGETVRVMEMMDEARRQGGARFPQDDNK</sequence>
<dbReference type="SUPFAM" id="SSF51735">
    <property type="entry name" value="NAD(P)-binding Rossmann-fold domains"/>
    <property type="match status" value="1"/>
</dbReference>
<dbReference type="Pfam" id="PF01408">
    <property type="entry name" value="GFO_IDH_MocA"/>
    <property type="match status" value="1"/>
</dbReference>
<dbReference type="EMBL" id="KN832874">
    <property type="protein sequence ID" value="KIN03085.1"/>
    <property type="molecule type" value="Genomic_DNA"/>
</dbReference>
<evidence type="ECO:0000256" key="2">
    <source>
        <dbReference type="ARBA" id="ARBA00023002"/>
    </source>
</evidence>
<proteinExistence type="inferred from homology"/>
<evidence type="ECO:0000256" key="4">
    <source>
        <dbReference type="ARBA" id="ARBA00042988"/>
    </source>
</evidence>
<reference evidence="8 9" key="1">
    <citation type="submission" date="2014-04" db="EMBL/GenBank/DDBJ databases">
        <authorList>
            <consortium name="DOE Joint Genome Institute"/>
            <person name="Kuo A."/>
            <person name="Martino E."/>
            <person name="Perotto S."/>
            <person name="Kohler A."/>
            <person name="Nagy L.G."/>
            <person name="Floudas D."/>
            <person name="Copeland A."/>
            <person name="Barry K.W."/>
            <person name="Cichocki N."/>
            <person name="Veneault-Fourrey C."/>
            <person name="LaButti K."/>
            <person name="Lindquist E.A."/>
            <person name="Lipzen A."/>
            <person name="Lundell T."/>
            <person name="Morin E."/>
            <person name="Murat C."/>
            <person name="Sun H."/>
            <person name="Tunlid A."/>
            <person name="Henrissat B."/>
            <person name="Grigoriev I.V."/>
            <person name="Hibbett D.S."/>
            <person name="Martin F."/>
            <person name="Nordberg H.P."/>
            <person name="Cantor M.N."/>
            <person name="Hua S.X."/>
        </authorList>
    </citation>
    <scope>NUCLEOTIDE SEQUENCE [LARGE SCALE GENOMIC DNA]</scope>
    <source>
        <strain evidence="8 9">Zn</strain>
    </source>
</reference>
<dbReference type="HOGENOM" id="CLU_023194_7_2_1"/>
<organism evidence="8 9">
    <name type="scientific">Oidiodendron maius (strain Zn)</name>
    <dbReference type="NCBI Taxonomy" id="913774"/>
    <lineage>
        <taxon>Eukaryota</taxon>
        <taxon>Fungi</taxon>
        <taxon>Dikarya</taxon>
        <taxon>Ascomycota</taxon>
        <taxon>Pezizomycotina</taxon>
        <taxon>Leotiomycetes</taxon>
        <taxon>Leotiomycetes incertae sedis</taxon>
        <taxon>Myxotrichaceae</taxon>
        <taxon>Oidiodendron</taxon>
    </lineage>
</organism>
<dbReference type="Proteomes" id="UP000054321">
    <property type="component" value="Unassembled WGS sequence"/>
</dbReference>
<dbReference type="Pfam" id="PF22725">
    <property type="entry name" value="GFO_IDH_MocA_C3"/>
    <property type="match status" value="1"/>
</dbReference>
<dbReference type="Gene3D" id="3.40.50.720">
    <property type="entry name" value="NAD(P)-binding Rossmann-like Domain"/>
    <property type="match status" value="1"/>
</dbReference>
<dbReference type="OrthoDB" id="2129491at2759"/>
<keyword evidence="9" id="KW-1185">Reference proteome</keyword>
<dbReference type="SUPFAM" id="SSF55347">
    <property type="entry name" value="Glyceraldehyde-3-phosphate dehydrogenase-like, C-terminal domain"/>
    <property type="match status" value="1"/>
</dbReference>
<dbReference type="InterPro" id="IPR050984">
    <property type="entry name" value="Gfo/Idh/MocA_domain"/>
</dbReference>
<evidence type="ECO:0000259" key="6">
    <source>
        <dbReference type="Pfam" id="PF01408"/>
    </source>
</evidence>